<feature type="disulfide bond" evidence="11">
    <location>
        <begin position="1558"/>
        <end position="1575"/>
    </location>
</feature>
<feature type="disulfide bond" evidence="11">
    <location>
        <begin position="466"/>
        <end position="478"/>
    </location>
</feature>
<feature type="disulfide bond" evidence="11">
    <location>
        <begin position="468"/>
        <end position="485"/>
    </location>
</feature>
<feature type="coiled-coil region" evidence="12">
    <location>
        <begin position="2678"/>
        <end position="2705"/>
    </location>
</feature>
<feature type="disulfide bond" evidence="11">
    <location>
        <begin position="1556"/>
        <end position="1568"/>
    </location>
</feature>
<keyword evidence="9 11" id="KW-0424">Laminin EGF-like domain</keyword>
<dbReference type="SMART" id="SM00136">
    <property type="entry name" value="LamNT"/>
    <property type="match status" value="1"/>
</dbReference>
<feature type="disulfide bond" evidence="11">
    <location>
        <begin position="560"/>
        <end position="577"/>
    </location>
</feature>
<evidence type="ECO:0000256" key="2">
    <source>
        <dbReference type="ARBA" id="ARBA00022525"/>
    </source>
</evidence>
<dbReference type="Gene3D" id="2.60.120.260">
    <property type="entry name" value="Galactose-binding domain-like"/>
    <property type="match status" value="1"/>
</dbReference>
<feature type="domain" description="Laminin G" evidence="15">
    <location>
        <begin position="3492"/>
        <end position="3667"/>
    </location>
</feature>
<evidence type="ECO:0000259" key="18">
    <source>
        <dbReference type="PROSITE" id="PS51117"/>
    </source>
</evidence>
<evidence type="ECO:0000313" key="19">
    <source>
        <dbReference type="Proteomes" id="UP000694888"/>
    </source>
</evidence>
<dbReference type="Pfam" id="PF00052">
    <property type="entry name" value="Laminin_B"/>
    <property type="match status" value="1"/>
</dbReference>
<dbReference type="PROSITE" id="PS51117">
    <property type="entry name" value="LAMININ_NTER"/>
    <property type="match status" value="1"/>
</dbReference>
<dbReference type="SUPFAM" id="SSF49899">
    <property type="entry name" value="Concanavalin A-like lectins/glucanases"/>
    <property type="match status" value="5"/>
</dbReference>
<dbReference type="SUPFAM" id="SSF57196">
    <property type="entry name" value="EGF/Laminin"/>
    <property type="match status" value="20"/>
</dbReference>
<keyword evidence="2" id="KW-0964">Secreted</keyword>
<feature type="domain" description="Laminin G" evidence="15">
    <location>
        <begin position="2705"/>
        <end position="2919"/>
    </location>
</feature>
<keyword evidence="3" id="KW-0272">Extracellular matrix</keyword>
<evidence type="ECO:0000259" key="17">
    <source>
        <dbReference type="PROSITE" id="PS51115"/>
    </source>
</evidence>
<comment type="caution">
    <text evidence="11">Lacks conserved residue(s) required for the propagation of feature annotation.</text>
</comment>
<feature type="region of interest" description="Disordered" evidence="13">
    <location>
        <begin position="2637"/>
        <end position="2657"/>
    </location>
</feature>
<feature type="domain" description="Laminin EGF-like" evidence="16">
    <location>
        <begin position="2087"/>
        <end position="2132"/>
    </location>
</feature>
<accession>A0ABM1A929</accession>
<feature type="disulfide bond" evidence="11">
    <location>
        <begin position="533"/>
        <end position="542"/>
    </location>
</feature>
<evidence type="ECO:0000256" key="7">
    <source>
        <dbReference type="ARBA" id="ARBA00023157"/>
    </source>
</evidence>
<evidence type="ECO:0000256" key="3">
    <source>
        <dbReference type="ARBA" id="ARBA00022530"/>
    </source>
</evidence>
<dbReference type="InterPro" id="IPR056863">
    <property type="entry name" value="LMN_ATRN_NET-like_EGF"/>
</dbReference>
<feature type="domain" description="Laminin EGF-like" evidence="16">
    <location>
        <begin position="754"/>
        <end position="806"/>
    </location>
</feature>
<reference evidence="20" key="1">
    <citation type="submission" date="2025-08" db="UniProtKB">
        <authorList>
            <consortium name="RefSeq"/>
        </authorList>
    </citation>
    <scope>IDENTIFICATION</scope>
</reference>
<feature type="domain" description="Laminin EGF-like" evidence="16">
    <location>
        <begin position="512"/>
        <end position="557"/>
    </location>
</feature>
<feature type="disulfide bond" evidence="11">
    <location>
        <begin position="1480"/>
        <end position="1489"/>
    </location>
</feature>
<feature type="domain" description="Laminin EGF-like" evidence="16">
    <location>
        <begin position="1556"/>
        <end position="1606"/>
    </location>
</feature>
<feature type="disulfide bond" evidence="11">
    <location>
        <begin position="1439"/>
        <end position="1448"/>
    </location>
</feature>
<dbReference type="SMART" id="SM00281">
    <property type="entry name" value="LamB"/>
    <property type="match status" value="1"/>
</dbReference>
<dbReference type="RefSeq" id="XP_012943159.1">
    <property type="nucleotide sequence ID" value="XM_013087705.1"/>
</dbReference>
<dbReference type="SUPFAM" id="SSF57997">
    <property type="entry name" value="Tropomyosin"/>
    <property type="match status" value="1"/>
</dbReference>
<dbReference type="PANTHER" id="PTHR10574:SF445">
    <property type="entry name" value="LAMININ SUBUNIT ALPHA 3"/>
    <property type="match status" value="1"/>
</dbReference>
<evidence type="ECO:0000256" key="10">
    <source>
        <dbReference type="PROSITE-ProRule" id="PRU00122"/>
    </source>
</evidence>
<dbReference type="PROSITE" id="PS51115">
    <property type="entry name" value="LAMININ_IVA"/>
    <property type="match status" value="1"/>
</dbReference>
<organism evidence="19 20">
    <name type="scientific">Aplysia californica</name>
    <name type="common">California sea hare</name>
    <dbReference type="NCBI Taxonomy" id="6500"/>
    <lineage>
        <taxon>Eukaryota</taxon>
        <taxon>Metazoa</taxon>
        <taxon>Spiralia</taxon>
        <taxon>Lophotrochozoa</taxon>
        <taxon>Mollusca</taxon>
        <taxon>Gastropoda</taxon>
        <taxon>Heterobranchia</taxon>
        <taxon>Euthyneura</taxon>
        <taxon>Tectipleura</taxon>
        <taxon>Aplysiida</taxon>
        <taxon>Aplysioidea</taxon>
        <taxon>Aplysiidae</taxon>
        <taxon>Aplysia</taxon>
    </lineage>
</organism>
<feature type="disulfide bond" evidence="11">
    <location>
        <begin position="624"/>
        <end position="633"/>
    </location>
</feature>
<evidence type="ECO:0000256" key="1">
    <source>
        <dbReference type="ARBA" id="ARBA00004302"/>
    </source>
</evidence>
<evidence type="ECO:0000256" key="8">
    <source>
        <dbReference type="ARBA" id="ARBA00023180"/>
    </source>
</evidence>
<feature type="domain" description="Laminin EGF-like" evidence="16">
    <location>
        <begin position="558"/>
        <end position="603"/>
    </location>
</feature>
<feature type="domain" description="Laminin G" evidence="15">
    <location>
        <begin position="2927"/>
        <end position="3096"/>
    </location>
</feature>
<feature type="domain" description="Laminin EGF-like" evidence="16">
    <location>
        <begin position="695"/>
        <end position="753"/>
    </location>
</feature>
<feature type="disulfide bond" evidence="11">
    <location>
        <begin position="487"/>
        <end position="496"/>
    </location>
</feature>
<evidence type="ECO:0000256" key="6">
    <source>
        <dbReference type="ARBA" id="ARBA00022869"/>
    </source>
</evidence>
<dbReference type="PROSITE" id="PS50025">
    <property type="entry name" value="LAM_G_DOMAIN"/>
    <property type="match status" value="5"/>
</dbReference>
<comment type="subcellular location">
    <subcellularLocation>
        <location evidence="1">Secreted</location>
        <location evidence="1">Extracellular space</location>
        <location evidence="1">Extracellular matrix</location>
        <location evidence="1">Basement membrane</location>
    </subcellularLocation>
</comment>
<feature type="domain" description="Laminin EGF-like" evidence="16">
    <location>
        <begin position="1464"/>
        <end position="1507"/>
    </location>
</feature>
<feature type="disulfide bond" evidence="10">
    <location>
        <begin position="3248"/>
        <end position="3275"/>
    </location>
</feature>
<evidence type="ECO:0000256" key="11">
    <source>
        <dbReference type="PROSITE-ProRule" id="PRU00460"/>
    </source>
</evidence>
<dbReference type="PROSITE" id="PS00022">
    <property type="entry name" value="EGF_1"/>
    <property type="match status" value="1"/>
</dbReference>
<feature type="disulfide bond" evidence="11">
    <location>
        <begin position="1531"/>
        <end position="1540"/>
    </location>
</feature>
<feature type="domain" description="Laminin EGF-like" evidence="16">
    <location>
        <begin position="466"/>
        <end position="511"/>
    </location>
</feature>
<feature type="disulfide bond" evidence="11">
    <location>
        <begin position="724"/>
        <end position="733"/>
    </location>
</feature>
<dbReference type="SMART" id="SM00181">
    <property type="entry name" value="EGF"/>
    <property type="match status" value="12"/>
</dbReference>
<dbReference type="Pfam" id="PF00054">
    <property type="entry name" value="Laminin_G_1"/>
    <property type="match status" value="1"/>
</dbReference>
<dbReference type="SMART" id="SM00282">
    <property type="entry name" value="LamG"/>
    <property type="match status" value="5"/>
</dbReference>
<keyword evidence="5" id="KW-0677">Repeat</keyword>
<evidence type="ECO:0000256" key="12">
    <source>
        <dbReference type="SAM" id="Coils"/>
    </source>
</evidence>
<dbReference type="Pfam" id="PF06009">
    <property type="entry name" value="Laminin_II"/>
    <property type="match status" value="1"/>
</dbReference>
<evidence type="ECO:0000256" key="9">
    <source>
        <dbReference type="ARBA" id="ARBA00023292"/>
    </source>
</evidence>
<feature type="disulfide bond" evidence="11">
    <location>
        <begin position="579"/>
        <end position="588"/>
    </location>
</feature>
<dbReference type="InterPro" id="IPR010307">
    <property type="entry name" value="Laminin_dom_II"/>
</dbReference>
<feature type="disulfide bond" evidence="11">
    <location>
        <begin position="1854"/>
        <end position="1863"/>
    </location>
</feature>
<dbReference type="InterPro" id="IPR000742">
    <property type="entry name" value="EGF"/>
</dbReference>
<name>A0ABM1A929_APLCA</name>
<dbReference type="Pfam" id="PF00053">
    <property type="entry name" value="EGF_laminin"/>
    <property type="match status" value="20"/>
</dbReference>
<feature type="disulfide bond" evidence="11">
    <location>
        <begin position="2060"/>
        <end position="2069"/>
    </location>
</feature>
<dbReference type="CDD" id="cd00055">
    <property type="entry name" value="EGF_Lam"/>
    <property type="match status" value="22"/>
</dbReference>
<gene>
    <name evidence="20" type="primary">LOC101854750</name>
</gene>
<dbReference type="Gene3D" id="2.60.120.200">
    <property type="match status" value="5"/>
</dbReference>
<feature type="domain" description="Laminin EGF-like" evidence="16">
    <location>
        <begin position="604"/>
        <end position="648"/>
    </location>
</feature>
<feature type="domain" description="Laminin EGF-like" evidence="16">
    <location>
        <begin position="1508"/>
        <end position="1555"/>
    </location>
</feature>
<feature type="disulfide bond" evidence="11">
    <location>
        <begin position="512"/>
        <end position="524"/>
    </location>
</feature>
<feature type="disulfide bond" evidence="11">
    <location>
        <begin position="651"/>
        <end position="668"/>
    </location>
</feature>
<feature type="disulfide bond" evidence="11">
    <location>
        <begin position="2106"/>
        <end position="2115"/>
    </location>
</feature>
<feature type="domain" description="Laminin IV type A" evidence="17">
    <location>
        <begin position="1627"/>
        <end position="1801"/>
    </location>
</feature>
<feature type="domain" description="Laminin EGF-like" evidence="16">
    <location>
        <begin position="2040"/>
        <end position="2086"/>
    </location>
</feature>
<evidence type="ECO:0000313" key="20">
    <source>
        <dbReference type="RefSeq" id="XP_012943159.1"/>
    </source>
</evidence>
<dbReference type="InterPro" id="IPR050440">
    <property type="entry name" value="Laminin/Netrin_ECM"/>
</dbReference>
<feature type="disulfide bond" evidence="11">
    <location>
        <begin position="604"/>
        <end position="616"/>
    </location>
</feature>
<feature type="disulfide bond" evidence="11">
    <location>
        <begin position="2012"/>
        <end position="2021"/>
    </location>
</feature>
<keyword evidence="12" id="KW-0175">Coiled coil</keyword>
<evidence type="ECO:0000256" key="4">
    <source>
        <dbReference type="ARBA" id="ARBA00022729"/>
    </source>
</evidence>
<dbReference type="Gene3D" id="2.10.25.10">
    <property type="entry name" value="Laminin"/>
    <property type="match status" value="21"/>
</dbReference>
<feature type="domain" description="Laminin N-terminal" evidence="18">
    <location>
        <begin position="26"/>
        <end position="292"/>
    </location>
</feature>
<feature type="disulfide bond" evidence="10">
    <location>
        <begin position="3640"/>
        <end position="3667"/>
    </location>
</feature>
<feature type="disulfide bond" evidence="11">
    <location>
        <begin position="1577"/>
        <end position="1586"/>
    </location>
</feature>
<feature type="signal peptide" evidence="14">
    <location>
        <begin position="1"/>
        <end position="27"/>
    </location>
</feature>
<dbReference type="InterPro" id="IPR002049">
    <property type="entry name" value="LE_dom"/>
</dbReference>
<evidence type="ECO:0000256" key="13">
    <source>
        <dbReference type="SAM" id="MobiDB-lite"/>
    </source>
</evidence>
<dbReference type="InterPro" id="IPR001791">
    <property type="entry name" value="Laminin_G"/>
</dbReference>
<feature type="disulfide bond" evidence="11">
    <location>
        <begin position="777"/>
        <end position="786"/>
    </location>
</feature>
<feature type="disulfide bond" evidence="11">
    <location>
        <begin position="1420"/>
        <end position="1437"/>
    </location>
</feature>
<dbReference type="PANTHER" id="PTHR10574">
    <property type="entry name" value="NETRIN/LAMININ-RELATED"/>
    <property type="match status" value="1"/>
</dbReference>
<proteinExistence type="predicted"/>
<keyword evidence="19" id="KW-1185">Reference proteome</keyword>
<feature type="domain" description="Laminin G" evidence="15">
    <location>
        <begin position="3103"/>
        <end position="3275"/>
    </location>
</feature>
<feature type="domain" description="Laminin EGF-like" evidence="16">
    <location>
        <begin position="1993"/>
        <end position="2036"/>
    </location>
</feature>
<feature type="domain" description="Laminin G" evidence="15">
    <location>
        <begin position="3312"/>
        <end position="3486"/>
    </location>
</feature>
<dbReference type="InterPro" id="IPR000034">
    <property type="entry name" value="Laminin_IV"/>
</dbReference>
<feature type="chain" id="PRO_5045468016" evidence="14">
    <location>
        <begin position="28"/>
        <end position="3670"/>
    </location>
</feature>
<dbReference type="PRINTS" id="PR00011">
    <property type="entry name" value="EGFLAMININ"/>
</dbReference>
<feature type="disulfide bond" evidence="11">
    <location>
        <begin position="649"/>
        <end position="661"/>
    </location>
</feature>
<feature type="domain" description="Laminin EGF-like" evidence="16">
    <location>
        <begin position="421"/>
        <end position="465"/>
    </location>
</feature>
<keyword evidence="4 14" id="KW-0732">Signal</keyword>
<evidence type="ECO:0000259" key="16">
    <source>
        <dbReference type="PROSITE" id="PS50027"/>
    </source>
</evidence>
<dbReference type="Pfam" id="PF02210">
    <property type="entry name" value="Laminin_G_2"/>
    <property type="match status" value="4"/>
</dbReference>
<sequence length="3670" mass="403293">MATGVIAPVSLLLCCTVLVSLPEFIVGRVLTPPYFNLAQGRNITATATCGVGVANPELYCRLTGSSGSGTNSRGRSRPSTVLDEVSLELIRGQLCDYCNPSNPEQDHRPEYATDGTERWWQSPPLSRLGVELNKVNLTISLGQEFHVAYVFIKMANSPRPGVWVLERSTDFGATWEPWQYFADTPSDCANFFNTAADERISSDDQILCTTEFSKVVPLSNGEIVVSLVNGRPNALNFSYADTLQEWTKATDVQLRLLRTKTLLGHLMAVARQDPTVTRRYYYSIKDISIGGRCVCNGHAQTCDTRDPTTTKLLCDCEHFTCGEQCNHCCPGYTQKRWRRAIIDQPFMCEPCECYGHSDECIFDDEVERTRRSIDIHGIYEGGGVCQNCRDNTMGINCEQCVSGYYRPLGVPRNATDACRPCECDLRVSTGECEEGSGRCLCRPEYAGVNCDRCNFGYYGYPDCIPCECDVNGTEGAICYVTSGNCPCKPNYDGRKCDQCALGFYNFPECIPCECSPVGSPTTVCGLEDGLCQCLGNYGGRDCGECADGYFRFPQCEYCNCDPSGTVEEICDKQVGTCMCRENYAGDRCDRCAAGYFNFPTCQQCQCSDPGSLSPVCAENGQCRCAPNFGGLSCQHCAPGYYKYPDCIPCNCDFYGSLAQTCDQVSGQCHCRSNFVGVMCDTCGESFYNYPVCEVCNCNPNGAKQIPGYPLGGCGIVTSGLLCECKDRVMGRICDTCKPGYWNLNRNNPDGCEECECFKPGTLAGVNKCDMNTGQCVCKPDVGGQDCDQCLDGFYNLDGNNPFGCVDCNCDRGGSQRLTCDKTSGQCLCKQRVTGKRCDVPITGHFVPSLHQYKFEVEDGTTPEGARIRYGYDTRIFPDFSWRGYAVLTQIQPEVQLDVDIRIPSLYQIIFRFVNREDGPVKGTVTLKPDAPTDITQTGEITFVPSRDPKFATVTSGGVQSFVLNPGRWTISTNVPDNVFLDYFVLIPQSYYEASQLQVSVTNPCLASGDIGPCLSFKYPDIDGFPTGLGENAYVVENNQRKGAEQHPDIDLTYELDSSGLAHVNEQQKSFLIDLVVPEPGDYFIVVSYHNPRDVSQNLDVDVATVNGRDNAQVTLSSCPYSSLCRQVLKGEDGLEAVFDISSGYATLYFTGGDGVDLAIDAVYGIPVRSWSADYILPRIICIKINGICVPSTYGRPVGAVRIDFEQDRNKDLQATVLPPNILDPSVGLVNLNDTIRRVEETECPISKSNESSECVTEVVSTYAVPLDLFGQVTKPGQYILLVHYYMPTEVGLNIPVSVHSDGKVTNGMFKPRFCPNNVGCRSTIMFGQSGGNVIKLTGTDIKVSFNGTKGGQIWLDYLLIVPMDQYHKDYMDLLPVDKSGDFLNMCVDEGFQLKADEEFCKNGAFTLVTNFNNGALDCNCNADGSLSFTCDGFGGQCQCRDYIIGRTCSACLPGYYGFPNCQACNCRYGLCHEVTGECICPPRVEGDQCDRCEPEAYGYDALIGCQRCNCDYQGVLDRNLNCDQRTGQCSCKANIGERRCDTCLPGYHTFPFCEFCGCDTRGTQAAICDQRTAQCLCKDNVVGTMCDQCADGMYNLEMDNPKGCTQCFCFGHTTRCDSSNLNWDFVYDMRGWLATNTGDEEVQEAGSTIRISSVDGALDEDNIIYWIAPPAYLGKKINSYGGLLQFTVLFTLPRGLESEGLIEPDIILSGSNMSVVHYHNTQPLPSTSFDMEVPLTEYHFRHQGTNAPVFKEQFMMILSSLDALLIRASYYTVVGEIRLTEVYLEQAAVDGRGDPADSVEMCQCPPNYVGLSCEDCAPGYYRARTSPYLGICVKCNCNGHSNECDLETGECLNCQDNTTGTNCEQCMTGYYGDPATGGCQICSCPLPVPSNNFATTCQVSADGYTTTCSCLPGYTGAQCQSCDSGYFGDPINPNNYCQPCGCNGNIDISNPGSCDRFTGSCLICENYSSGSDCGECRDWYWGDAISRKDCQRCSCDTCGSDSCDKTFGVCQCKLNVIGNNCDECRPYTWGFESCTGCSDCECGVGSVSPQCDVYTGVCECHPGVEGTKCDRCRPGYWNYGPGGCQECNCLSDGAVGCDPETGRCECLPGVTGSQCDRCLPRWVLVPNRGCQECDYCIHLLLDDLDTLHRNVSVVSRQLGEVSVGVGAFNQLAIYNDTIKALRPDVDALSNMDTDSFKALLVPVEDEMRQLEQDARNVGAQADAAVFEANQIPGDVENLLRETSELQGLVSDLNGVAEDTLRYINDVRRQILDTSSIRNIDYFITEGERILNEIKDLSFAAQNESSVEEIDFAMKVLEDVRSLKEQAMNGMNHTKGLGADVADMASRLYDLQNSSRYSVGNAETALSTIRRLRAVEVETLSRSSMTIKDAVMDREEFLKSSTDLLTKAEMMLTDATDAVEDVARESSKMESATPELETRVNEIASSLDDLLDVVNRSQIHSEGLVGIAEDLDELYESTRDISGNAVKAGQAYKNILDAIDQARVSADDALFDAKIAQNESLGVGDNVTMSLEYSQDLLTEAEELYDKTQMEFFDRKTEAEVSVNEATDDNSMVRQQLDTINSQLELLKNQKTDAFGTLMDKATDAEAQVDEVVEKSKPIIDDMADIENKMNFILQNKPKISDNMRQSKDNLDSSEKNRPEVESLLNSLSLNADKLVETSNDVEVSVKSLKEKIARARDEANRIRVGLRFLGNTTVTLRNPPMLEDTGSYSKVSVFFKTTQADALLLYIGNNQNMETVEFGRVKRSAVEEVSLSRSVRQTAEFESDYMALELRGGRVVFTFNLGSGSARIISDRLVNDGKWHQAMGQRIGKTGSLTVKSNEQDDEIKEGTSQGTFAVLELNKLSTLFLVGGLPDDVKIPRDITTQMFEGGMEDLKFDGEPVGLWNFVAGENNYEGEQERDFLKQIFTEGVRFNGMGYAVLSKGGLRLKPDRTRMSLYFKTFAEDGLLFYMGEKDYFSVETRRGKVIFQYDLGGGAAIMETSDSYNDGQWHQITIDRDKRNAILIIDERIEEITTESKGNLNNLETTNDIYFGGIDNVLIPSPSVISTGFDGCLKDIVVGSVAIDLFDNKRAKGVVKGCAPKVTHLVSFPSTRSGYIGLEPVNVGSAFDVTFKMRTLSKNALLMFTSDRGESNIFSVAVSDGRIVVSEELGSLSSQLTSRINTYGDGQWHYISIMKMGRKLTMSIDDSEMVESQSVPGELITERPLYFGGLPLDFVVISQVVPTTQGLDGCMGDITINKKFQNLANLYEGSGITLAECSVEPAGEPEVQTTISPDQCSLMPVPSDIEDPEADVSGVRFGAFPYSRQEYRKLPVRIRLRSVIISISFKTTAKNGVIFYSSDVKHIDFIGLYMLNGQINYGFNCGSGSALITSPEAYNDGKWHTVKFSRRRQDGSLEIDGERVGIGRSPGGTRSLNTKPPHYVGGLPEEKRKKAINNLGDGYTGFIGCLKDITLNMLPIGRPTKDVNVQTCSSDVEDGTFVGSGGGYVQLYDKFKVGRDLEISMDIKPRSQEGILLGVHGNRSDFLLLQMSNGEIIFTVDNGAGPITIRYTPQTRNTLCDGRWHNIRATKTRHILMLAVDGINVGEPQEGKKDVSAADTNDPLYIGGVADLTSKGILANGDFVGCIRNVKLNNDMQYIATGTPTGDIRIDACPLK</sequence>
<dbReference type="SMART" id="SM00180">
    <property type="entry name" value="EGF_Lam"/>
    <property type="match status" value="22"/>
</dbReference>
<evidence type="ECO:0000256" key="14">
    <source>
        <dbReference type="SAM" id="SignalP"/>
    </source>
</evidence>
<dbReference type="CDD" id="cd00110">
    <property type="entry name" value="LamG"/>
    <property type="match status" value="5"/>
</dbReference>
<protein>
    <submittedName>
        <fullName evidence="20">Laminin subunit alpha isoform X1</fullName>
    </submittedName>
</protein>
<dbReference type="PROSITE" id="PS50027">
    <property type="entry name" value="EGF_LAM_2"/>
    <property type="match status" value="16"/>
</dbReference>
<feature type="disulfide bond" evidence="11">
    <location>
        <begin position="441"/>
        <end position="450"/>
    </location>
</feature>
<evidence type="ECO:0000259" key="15">
    <source>
        <dbReference type="PROSITE" id="PS50025"/>
    </source>
</evidence>
<keyword evidence="6" id="KW-0084">Basement membrane</keyword>
<dbReference type="InterPro" id="IPR008211">
    <property type="entry name" value="Laminin_N"/>
</dbReference>
<feature type="domain" description="Laminin EGF-like" evidence="16">
    <location>
        <begin position="1418"/>
        <end position="1463"/>
    </location>
</feature>
<feature type="domain" description="Laminin EGF-like" evidence="16">
    <location>
        <begin position="649"/>
        <end position="694"/>
    </location>
</feature>
<feature type="disulfide bond" evidence="11">
    <location>
        <begin position="514"/>
        <end position="531"/>
    </location>
</feature>
<dbReference type="Proteomes" id="UP000694888">
    <property type="component" value="Unplaced"/>
</dbReference>
<evidence type="ECO:0000256" key="5">
    <source>
        <dbReference type="ARBA" id="ARBA00022737"/>
    </source>
</evidence>
<feature type="disulfide bond" evidence="11">
    <location>
        <begin position="1418"/>
        <end position="1430"/>
    </location>
</feature>
<dbReference type="Pfam" id="PF24973">
    <property type="entry name" value="EGF_LMN_ATRN"/>
    <property type="match status" value="1"/>
</dbReference>
<keyword evidence="8" id="KW-0325">Glycoprotein</keyword>
<keyword evidence="7 11" id="KW-1015">Disulfide bond</keyword>
<feature type="disulfide bond" evidence="11">
    <location>
        <begin position="670"/>
        <end position="679"/>
    </location>
</feature>
<feature type="disulfide bond" evidence="11">
    <location>
        <begin position="558"/>
        <end position="570"/>
    </location>
</feature>
<dbReference type="GeneID" id="101854750"/>
<feature type="domain" description="Laminin EGF-like" evidence="16">
    <location>
        <begin position="1835"/>
        <end position="1881"/>
    </location>
</feature>
<dbReference type="InterPro" id="IPR013320">
    <property type="entry name" value="ConA-like_dom_sf"/>
</dbReference>
<dbReference type="PROSITE" id="PS01248">
    <property type="entry name" value="EGF_LAM_1"/>
    <property type="match status" value="7"/>
</dbReference>
<feature type="compositionally biased region" description="Basic and acidic residues" evidence="13">
    <location>
        <begin position="2638"/>
        <end position="2657"/>
    </location>
</feature>
<dbReference type="Pfam" id="PF00055">
    <property type="entry name" value="Laminin_N"/>
    <property type="match status" value="1"/>
</dbReference>